<reference evidence="1 2" key="1">
    <citation type="submission" date="2019-01" db="EMBL/GenBank/DDBJ databases">
        <authorList>
            <person name="Chen W.-M."/>
        </authorList>
    </citation>
    <scope>NUCLEOTIDE SEQUENCE [LARGE SCALE GENOMIC DNA]</scope>
    <source>
        <strain evidence="1 2">CCP-7</strain>
    </source>
</reference>
<evidence type="ECO:0000313" key="1">
    <source>
        <dbReference type="EMBL" id="RVT94456.1"/>
    </source>
</evidence>
<dbReference type="AlphaFoldDB" id="A0A437M9Z4"/>
<name>A0A437M9Z4_9SPHN</name>
<dbReference type="EMBL" id="SACN01000001">
    <property type="protein sequence ID" value="RVT94456.1"/>
    <property type="molecule type" value="Genomic_DNA"/>
</dbReference>
<dbReference type="OrthoDB" id="3220001at2"/>
<protein>
    <submittedName>
        <fullName evidence="1">Uncharacterized protein</fullName>
    </submittedName>
</protein>
<sequence>MERIATYTGNLLNHVETLYRPGERHLAVAMAEALGCAISDTGFSGDGEESFLAVHPNPADRDMRNNAFFLSPMRPEQQAVEARLLKLANEDADFAATLADYRSIARSKPFGVPHFAIRYPSGDAVAEAAERLQAALGTTLGDRLHIRVFGPGGSGAKGASTVQGFIHQDVIVSGSFLYGQLIELQSQPTA</sequence>
<dbReference type="RefSeq" id="WP_127743976.1">
    <property type="nucleotide sequence ID" value="NZ_SACN01000001.1"/>
</dbReference>
<organism evidence="1 2">
    <name type="scientific">Sphingomonas crocodyli</name>
    <dbReference type="NCBI Taxonomy" id="1979270"/>
    <lineage>
        <taxon>Bacteria</taxon>
        <taxon>Pseudomonadati</taxon>
        <taxon>Pseudomonadota</taxon>
        <taxon>Alphaproteobacteria</taxon>
        <taxon>Sphingomonadales</taxon>
        <taxon>Sphingomonadaceae</taxon>
        <taxon>Sphingomonas</taxon>
    </lineage>
</organism>
<dbReference type="Proteomes" id="UP000282971">
    <property type="component" value="Unassembled WGS sequence"/>
</dbReference>
<accession>A0A437M9Z4</accession>
<keyword evidence="2" id="KW-1185">Reference proteome</keyword>
<gene>
    <name evidence="1" type="ORF">EOD43_11655</name>
</gene>
<evidence type="ECO:0000313" key="2">
    <source>
        <dbReference type="Proteomes" id="UP000282971"/>
    </source>
</evidence>
<proteinExistence type="predicted"/>
<comment type="caution">
    <text evidence="1">The sequence shown here is derived from an EMBL/GenBank/DDBJ whole genome shotgun (WGS) entry which is preliminary data.</text>
</comment>